<organism evidence="15 16">
    <name type="scientific">Dinoponera quadriceps</name>
    <name type="common">South American ant</name>
    <dbReference type="NCBI Taxonomy" id="609295"/>
    <lineage>
        <taxon>Eukaryota</taxon>
        <taxon>Metazoa</taxon>
        <taxon>Ecdysozoa</taxon>
        <taxon>Arthropoda</taxon>
        <taxon>Hexapoda</taxon>
        <taxon>Insecta</taxon>
        <taxon>Pterygota</taxon>
        <taxon>Neoptera</taxon>
        <taxon>Endopterygota</taxon>
        <taxon>Hymenoptera</taxon>
        <taxon>Apocrita</taxon>
        <taxon>Aculeata</taxon>
        <taxon>Formicoidea</taxon>
        <taxon>Formicidae</taxon>
        <taxon>Ponerinae</taxon>
        <taxon>Ponerini</taxon>
        <taxon>Dinoponera</taxon>
    </lineage>
</organism>
<evidence type="ECO:0000313" key="16">
    <source>
        <dbReference type="RefSeq" id="XP_014476305.1"/>
    </source>
</evidence>
<evidence type="ECO:0000256" key="9">
    <source>
        <dbReference type="ARBA" id="ARBA00023002"/>
    </source>
</evidence>
<reference evidence="16" key="1">
    <citation type="submission" date="2025-08" db="UniProtKB">
        <authorList>
            <consortium name="RefSeq"/>
        </authorList>
    </citation>
    <scope>IDENTIFICATION</scope>
</reference>
<evidence type="ECO:0000256" key="8">
    <source>
        <dbReference type="ARBA" id="ARBA00022848"/>
    </source>
</evidence>
<evidence type="ECO:0000256" key="12">
    <source>
        <dbReference type="ARBA" id="ARBA00023136"/>
    </source>
</evidence>
<evidence type="ECO:0000256" key="1">
    <source>
        <dbReference type="ARBA" id="ARBA00001971"/>
    </source>
</evidence>
<dbReference type="FunFam" id="1.10.630.10:FF:000042">
    <property type="entry name" value="Cytochrome P450"/>
    <property type="match status" value="1"/>
</dbReference>
<dbReference type="InterPro" id="IPR002401">
    <property type="entry name" value="Cyt_P450_E_grp-I"/>
</dbReference>
<evidence type="ECO:0000256" key="11">
    <source>
        <dbReference type="ARBA" id="ARBA00023033"/>
    </source>
</evidence>
<dbReference type="InterPro" id="IPR036396">
    <property type="entry name" value="Cyt_P450_sf"/>
</dbReference>
<gene>
    <name evidence="16" type="primary">LOC106745319</name>
</gene>
<evidence type="ECO:0000256" key="2">
    <source>
        <dbReference type="ARBA" id="ARBA00004174"/>
    </source>
</evidence>
<dbReference type="RefSeq" id="XP_014476305.1">
    <property type="nucleotide sequence ID" value="XM_014620819.1"/>
</dbReference>
<evidence type="ECO:0000256" key="14">
    <source>
        <dbReference type="RuleBase" id="RU000461"/>
    </source>
</evidence>
<dbReference type="GO" id="GO:0005789">
    <property type="term" value="C:endoplasmic reticulum membrane"/>
    <property type="evidence" value="ECO:0007669"/>
    <property type="project" value="UniProtKB-SubCell"/>
</dbReference>
<dbReference type="GO" id="GO:0004497">
    <property type="term" value="F:monooxygenase activity"/>
    <property type="evidence" value="ECO:0007669"/>
    <property type="project" value="UniProtKB-KW"/>
</dbReference>
<evidence type="ECO:0000256" key="10">
    <source>
        <dbReference type="ARBA" id="ARBA00023004"/>
    </source>
</evidence>
<accession>A0A6P3XD83</accession>
<dbReference type="KEGG" id="dqu:106745319"/>
<dbReference type="InterPro" id="IPR017972">
    <property type="entry name" value="Cyt_P450_CS"/>
</dbReference>
<dbReference type="PANTHER" id="PTHR24292:SF54">
    <property type="entry name" value="CYP9F3-RELATED"/>
    <property type="match status" value="1"/>
</dbReference>
<comment type="cofactor">
    <cofactor evidence="1 13">
        <name>heme</name>
        <dbReference type="ChEBI" id="CHEBI:30413"/>
    </cofactor>
</comment>
<dbReference type="InterPro" id="IPR050476">
    <property type="entry name" value="Insect_CytP450_Detox"/>
</dbReference>
<keyword evidence="15" id="KW-1185">Reference proteome</keyword>
<dbReference type="PRINTS" id="PR00385">
    <property type="entry name" value="P450"/>
</dbReference>
<evidence type="ECO:0000256" key="6">
    <source>
        <dbReference type="ARBA" id="ARBA00022723"/>
    </source>
</evidence>
<dbReference type="GeneID" id="106745319"/>
<dbReference type="Proteomes" id="UP000515204">
    <property type="component" value="Unplaced"/>
</dbReference>
<keyword evidence="5 13" id="KW-0349">Heme</keyword>
<comment type="similarity">
    <text evidence="4 14">Belongs to the cytochrome P450 family.</text>
</comment>
<dbReference type="SUPFAM" id="SSF48264">
    <property type="entry name" value="Cytochrome P450"/>
    <property type="match status" value="1"/>
</dbReference>
<name>A0A6P3XD83_DINQU</name>
<dbReference type="PANTHER" id="PTHR24292">
    <property type="entry name" value="CYTOCHROME P450"/>
    <property type="match status" value="1"/>
</dbReference>
<sequence>MDFVLLSLFLGGLVIAYYFYLTRNYSYWHNQGIPCAKGLLPGLGHMWPVMFLKMSLADFGRQIYERHPEHSMVGFYDKTDPALVIRDPELVKTVMQSNFASFSDNLLKVDPDLDPLFVVNPFFASGEMWLMFRKRLTHAFTGKRIRMLYSCVEQVCRKFDDYLERKFELSANNGVMELEMRDLFSKYTGEVVANASLGIEGFCFDDERHSASFVMMGKLVFDPTPLGKIVQTLNFFLPELNNILRMPFVPKHVDHFFRSTVKEVLRIRRQKIEHRNDFLQLMVDLEKTEGEQIDEGLLTAHAFSFFADGYDTSSVTLSFVAYQLAQHPLIQQRLRDEVETVLARYDGQLTYESLKELTYMDQVISESQRHYTSGGAMGKVCTEEFELKGSDGLRCRVKPGTKIIISVFGLHKDPKYWPDADVYDPERFAANRRAEIKKFTFLPFGEGPRACVGMRMALLQVKACLATFIRKYTLKISPKTQEPLRMQPGSFLTAPIGGIWTYVTRV</sequence>
<evidence type="ECO:0000256" key="4">
    <source>
        <dbReference type="ARBA" id="ARBA00010617"/>
    </source>
</evidence>
<keyword evidence="10 13" id="KW-0408">Iron</keyword>
<comment type="subcellular location">
    <subcellularLocation>
        <location evidence="3">Endoplasmic reticulum membrane</location>
        <topology evidence="3">Peripheral membrane protein</topology>
    </subcellularLocation>
    <subcellularLocation>
        <location evidence="2">Microsome membrane</location>
        <topology evidence="2">Peripheral membrane protein</topology>
    </subcellularLocation>
</comment>
<feature type="binding site" description="axial binding residue" evidence="13">
    <location>
        <position position="451"/>
    </location>
    <ligand>
        <name>heme</name>
        <dbReference type="ChEBI" id="CHEBI:30413"/>
    </ligand>
    <ligandPart>
        <name>Fe</name>
        <dbReference type="ChEBI" id="CHEBI:18248"/>
    </ligandPart>
</feature>
<dbReference type="GO" id="GO:0020037">
    <property type="term" value="F:heme binding"/>
    <property type="evidence" value="ECO:0007669"/>
    <property type="project" value="InterPro"/>
</dbReference>
<keyword evidence="6 13" id="KW-0479">Metal-binding</keyword>
<dbReference type="PRINTS" id="PR00463">
    <property type="entry name" value="EP450I"/>
</dbReference>
<dbReference type="GO" id="GO:0016705">
    <property type="term" value="F:oxidoreductase activity, acting on paired donors, with incorporation or reduction of molecular oxygen"/>
    <property type="evidence" value="ECO:0007669"/>
    <property type="project" value="InterPro"/>
</dbReference>
<keyword evidence="8" id="KW-0492">Microsome</keyword>
<evidence type="ECO:0000313" key="15">
    <source>
        <dbReference type="Proteomes" id="UP000515204"/>
    </source>
</evidence>
<dbReference type="Pfam" id="PF00067">
    <property type="entry name" value="p450"/>
    <property type="match status" value="1"/>
</dbReference>
<protein>
    <submittedName>
        <fullName evidence="16">Cytochrome P450 6a2-like</fullName>
    </submittedName>
</protein>
<evidence type="ECO:0000256" key="7">
    <source>
        <dbReference type="ARBA" id="ARBA00022824"/>
    </source>
</evidence>
<dbReference type="AlphaFoldDB" id="A0A6P3XD83"/>
<dbReference type="InterPro" id="IPR001128">
    <property type="entry name" value="Cyt_P450"/>
</dbReference>
<keyword evidence="7" id="KW-0256">Endoplasmic reticulum</keyword>
<keyword evidence="9 14" id="KW-0560">Oxidoreductase</keyword>
<dbReference type="CDD" id="cd11056">
    <property type="entry name" value="CYP6-like"/>
    <property type="match status" value="1"/>
</dbReference>
<keyword evidence="11 14" id="KW-0503">Monooxygenase</keyword>
<evidence type="ECO:0000256" key="5">
    <source>
        <dbReference type="ARBA" id="ARBA00022617"/>
    </source>
</evidence>
<dbReference type="OrthoDB" id="2789670at2759"/>
<evidence type="ECO:0000256" key="13">
    <source>
        <dbReference type="PIRSR" id="PIRSR602401-1"/>
    </source>
</evidence>
<dbReference type="PROSITE" id="PS00086">
    <property type="entry name" value="CYTOCHROME_P450"/>
    <property type="match status" value="1"/>
</dbReference>
<dbReference type="GO" id="GO:0005506">
    <property type="term" value="F:iron ion binding"/>
    <property type="evidence" value="ECO:0007669"/>
    <property type="project" value="InterPro"/>
</dbReference>
<evidence type="ECO:0000256" key="3">
    <source>
        <dbReference type="ARBA" id="ARBA00004406"/>
    </source>
</evidence>
<proteinExistence type="inferred from homology"/>
<keyword evidence="12" id="KW-0472">Membrane</keyword>
<dbReference type="Gene3D" id="1.10.630.10">
    <property type="entry name" value="Cytochrome P450"/>
    <property type="match status" value="1"/>
</dbReference>